<keyword evidence="5" id="KW-1185">Reference proteome</keyword>
<gene>
    <name evidence="3" type="ORF">JXQ802_LOCUS48049</name>
    <name evidence="2" type="ORF">PYM288_LOCUS32082</name>
</gene>
<dbReference type="InterPro" id="IPR009057">
    <property type="entry name" value="Homeodomain-like_sf"/>
</dbReference>
<name>A0A815GZ25_9BILA</name>
<organism evidence="2 4">
    <name type="scientific">Rotaria sordida</name>
    <dbReference type="NCBI Taxonomy" id="392033"/>
    <lineage>
        <taxon>Eukaryota</taxon>
        <taxon>Metazoa</taxon>
        <taxon>Spiralia</taxon>
        <taxon>Gnathifera</taxon>
        <taxon>Rotifera</taxon>
        <taxon>Eurotatoria</taxon>
        <taxon>Bdelloidea</taxon>
        <taxon>Philodinida</taxon>
        <taxon>Philodinidae</taxon>
        <taxon>Rotaria</taxon>
    </lineage>
</organism>
<feature type="compositionally biased region" description="Basic and acidic residues" evidence="1">
    <location>
        <begin position="55"/>
        <end position="68"/>
    </location>
</feature>
<evidence type="ECO:0000256" key="1">
    <source>
        <dbReference type="SAM" id="MobiDB-lite"/>
    </source>
</evidence>
<dbReference type="Proteomes" id="UP000663854">
    <property type="component" value="Unassembled WGS sequence"/>
</dbReference>
<evidence type="ECO:0000313" key="5">
    <source>
        <dbReference type="Proteomes" id="UP000663870"/>
    </source>
</evidence>
<evidence type="ECO:0000313" key="3">
    <source>
        <dbReference type="EMBL" id="CAF1598741.1"/>
    </source>
</evidence>
<evidence type="ECO:0000313" key="4">
    <source>
        <dbReference type="Proteomes" id="UP000663854"/>
    </source>
</evidence>
<sequence length="77" mass="8807">MSQQRKSNSMKTRRSAILHFWNSGQRSPAAISRITKIPLRTVKYNITKIKQQGTIEDRPRKGRPREITASDSKALGQ</sequence>
<evidence type="ECO:0000313" key="2">
    <source>
        <dbReference type="EMBL" id="CAF1344815.1"/>
    </source>
</evidence>
<dbReference type="Proteomes" id="UP000663870">
    <property type="component" value="Unassembled WGS sequence"/>
</dbReference>
<dbReference type="SUPFAM" id="SSF46689">
    <property type="entry name" value="Homeodomain-like"/>
    <property type="match status" value="1"/>
</dbReference>
<feature type="region of interest" description="Disordered" evidence="1">
    <location>
        <begin position="50"/>
        <end position="77"/>
    </location>
</feature>
<reference evidence="2" key="1">
    <citation type="submission" date="2021-02" db="EMBL/GenBank/DDBJ databases">
        <authorList>
            <person name="Nowell W R."/>
        </authorList>
    </citation>
    <scope>NUCLEOTIDE SEQUENCE</scope>
</reference>
<comment type="caution">
    <text evidence="2">The sequence shown here is derived from an EMBL/GenBank/DDBJ whole genome shotgun (WGS) entry which is preliminary data.</text>
</comment>
<proteinExistence type="predicted"/>
<protein>
    <submittedName>
        <fullName evidence="2">Uncharacterized protein</fullName>
    </submittedName>
</protein>
<dbReference type="AlphaFoldDB" id="A0A815GZ25"/>
<accession>A0A815GZ25</accession>
<dbReference type="EMBL" id="CAJNOL010005028">
    <property type="protein sequence ID" value="CAF1598741.1"/>
    <property type="molecule type" value="Genomic_DNA"/>
</dbReference>
<dbReference type="EMBL" id="CAJNOH010003672">
    <property type="protein sequence ID" value="CAF1344815.1"/>
    <property type="molecule type" value="Genomic_DNA"/>
</dbReference>